<comment type="catalytic activity">
    <reaction evidence="1">
        <text>ATP + protein L-histidine = ADP + protein N-phospho-L-histidine.</text>
        <dbReference type="EC" id="2.7.13.3"/>
    </reaction>
</comment>
<evidence type="ECO:0000256" key="1">
    <source>
        <dbReference type="ARBA" id="ARBA00000085"/>
    </source>
</evidence>
<evidence type="ECO:0000256" key="4">
    <source>
        <dbReference type="ARBA" id="ARBA00022679"/>
    </source>
</evidence>
<dbReference type="GO" id="GO:0005524">
    <property type="term" value="F:ATP binding"/>
    <property type="evidence" value="ECO:0007669"/>
    <property type="project" value="UniProtKB-KW"/>
</dbReference>
<dbReference type="Pfam" id="PF07730">
    <property type="entry name" value="HisKA_3"/>
    <property type="match status" value="1"/>
</dbReference>
<evidence type="ECO:0000313" key="10">
    <source>
        <dbReference type="EMBL" id="SNX45889.1"/>
    </source>
</evidence>
<dbReference type="CDD" id="cd16917">
    <property type="entry name" value="HATPase_UhpB-NarQ-NarX-like"/>
    <property type="match status" value="1"/>
</dbReference>
<dbReference type="InterPro" id="IPR003594">
    <property type="entry name" value="HATPase_dom"/>
</dbReference>
<organism evidence="10 11">
    <name type="scientific">Acinetobacter puyangensis</name>
    <dbReference type="NCBI Taxonomy" id="1096779"/>
    <lineage>
        <taxon>Bacteria</taxon>
        <taxon>Pseudomonadati</taxon>
        <taxon>Pseudomonadota</taxon>
        <taxon>Gammaproteobacteria</taxon>
        <taxon>Moraxellales</taxon>
        <taxon>Moraxellaceae</taxon>
        <taxon>Acinetobacter</taxon>
    </lineage>
</organism>
<reference evidence="11" key="1">
    <citation type="submission" date="2016-09" db="EMBL/GenBank/DDBJ databases">
        <authorList>
            <person name="Varghese N."/>
            <person name="Submissions S."/>
        </authorList>
    </citation>
    <scope>NUCLEOTIDE SEQUENCE [LARGE SCALE GENOMIC DNA]</scope>
    <source>
        <strain evidence="11">ANC 4466</strain>
    </source>
</reference>
<gene>
    <name evidence="10" type="ORF">SAMN05421731_106124</name>
</gene>
<keyword evidence="6 10" id="KW-0418">Kinase</keyword>
<dbReference type="GO" id="GO:0016020">
    <property type="term" value="C:membrane"/>
    <property type="evidence" value="ECO:0007669"/>
    <property type="project" value="InterPro"/>
</dbReference>
<evidence type="ECO:0000256" key="6">
    <source>
        <dbReference type="ARBA" id="ARBA00022777"/>
    </source>
</evidence>
<dbReference type="EMBL" id="OANT01000006">
    <property type="protein sequence ID" value="SNX45889.1"/>
    <property type="molecule type" value="Genomic_DNA"/>
</dbReference>
<dbReference type="PANTHER" id="PTHR24421:SF10">
    <property type="entry name" value="NITRATE_NITRITE SENSOR PROTEIN NARQ"/>
    <property type="match status" value="1"/>
</dbReference>
<keyword evidence="5" id="KW-0547">Nucleotide-binding</keyword>
<evidence type="ECO:0000256" key="7">
    <source>
        <dbReference type="ARBA" id="ARBA00022840"/>
    </source>
</evidence>
<dbReference type="Gene3D" id="1.20.5.1930">
    <property type="match status" value="1"/>
</dbReference>
<dbReference type="SUPFAM" id="SSF55874">
    <property type="entry name" value="ATPase domain of HSP90 chaperone/DNA topoisomerase II/histidine kinase"/>
    <property type="match status" value="1"/>
</dbReference>
<dbReference type="GO" id="GO:0000155">
    <property type="term" value="F:phosphorelay sensor kinase activity"/>
    <property type="evidence" value="ECO:0007669"/>
    <property type="project" value="InterPro"/>
</dbReference>
<dbReference type="InterPro" id="IPR036890">
    <property type="entry name" value="HATPase_C_sf"/>
</dbReference>
<dbReference type="PROSITE" id="PS50109">
    <property type="entry name" value="HIS_KIN"/>
    <property type="match status" value="1"/>
</dbReference>
<dbReference type="InterPro" id="IPR011712">
    <property type="entry name" value="Sig_transdc_His_kin_sub3_dim/P"/>
</dbReference>
<dbReference type="RefSeq" id="WP_097079640.1">
    <property type="nucleotide sequence ID" value="NZ_BAABHT010000003.1"/>
</dbReference>
<dbReference type="InterPro" id="IPR050482">
    <property type="entry name" value="Sensor_HK_TwoCompSys"/>
</dbReference>
<evidence type="ECO:0000256" key="2">
    <source>
        <dbReference type="ARBA" id="ARBA00012438"/>
    </source>
</evidence>
<evidence type="ECO:0000259" key="9">
    <source>
        <dbReference type="PROSITE" id="PS50109"/>
    </source>
</evidence>
<keyword evidence="3" id="KW-0597">Phosphoprotein</keyword>
<sequence length="402" mass="46506">MLGQKWWKSLRFGTSHALASQHIAPASTLVLSGASPEYALFLAEQQIQLIIMDQESIALPQIIQQLQQSWARQCHDRQLFIVYCYPFSHECFLYHAPEDYLGGTELKFLQQLLLRKSIQADQNQIIQQAIPYSDQLFSAKMIAKNHNRFIWRIYLTETAQFDQHSFEPVDRCLTLGLQQWLNIYDRQQAVLEQERREFAAELHDSIAQVLGFLRLKSAQLHQSCKSNPQYHALLECTHELANYTHYAYQQTRDLITASRLIHQDLDFSSALKKIIDEFSRQSAIDFELDNRVPHLNITAKQSIQLIYIIRESLSNIVRHSQATHARIYIEQQKQGDLKIYIHDDGIGMALKNKRSDSFGLEIMQERAERIGASLKIMPRHPHGTTVLVQLDACPPKEKTDAI</sequence>
<accession>A0A240ECK7</accession>
<name>A0A240ECK7_9GAMM</name>
<dbReference type="PANTHER" id="PTHR24421">
    <property type="entry name" value="NITRATE/NITRITE SENSOR PROTEIN NARX-RELATED"/>
    <property type="match status" value="1"/>
</dbReference>
<dbReference type="Proteomes" id="UP000219042">
    <property type="component" value="Unassembled WGS sequence"/>
</dbReference>
<proteinExistence type="predicted"/>
<dbReference type="EC" id="2.7.13.3" evidence="2"/>
<protein>
    <recommendedName>
        <fullName evidence="2">histidine kinase</fullName>
        <ecNumber evidence="2">2.7.13.3</ecNumber>
    </recommendedName>
</protein>
<dbReference type="GO" id="GO:0046983">
    <property type="term" value="F:protein dimerization activity"/>
    <property type="evidence" value="ECO:0007669"/>
    <property type="project" value="InterPro"/>
</dbReference>
<dbReference type="Gene3D" id="3.30.565.10">
    <property type="entry name" value="Histidine kinase-like ATPase, C-terminal domain"/>
    <property type="match status" value="1"/>
</dbReference>
<keyword evidence="8" id="KW-0902">Two-component regulatory system</keyword>
<keyword evidence="4" id="KW-0808">Transferase</keyword>
<evidence type="ECO:0000256" key="8">
    <source>
        <dbReference type="ARBA" id="ARBA00023012"/>
    </source>
</evidence>
<dbReference type="AlphaFoldDB" id="A0A240ECK7"/>
<dbReference type="OrthoDB" id="9811306at2"/>
<dbReference type="InterPro" id="IPR005467">
    <property type="entry name" value="His_kinase_dom"/>
</dbReference>
<evidence type="ECO:0000313" key="11">
    <source>
        <dbReference type="Proteomes" id="UP000219042"/>
    </source>
</evidence>
<evidence type="ECO:0000256" key="3">
    <source>
        <dbReference type="ARBA" id="ARBA00022553"/>
    </source>
</evidence>
<keyword evidence="11" id="KW-1185">Reference proteome</keyword>
<dbReference type="Pfam" id="PF02518">
    <property type="entry name" value="HATPase_c"/>
    <property type="match status" value="1"/>
</dbReference>
<feature type="domain" description="Histidine kinase" evidence="9">
    <location>
        <begin position="197"/>
        <end position="394"/>
    </location>
</feature>
<evidence type="ECO:0000256" key="5">
    <source>
        <dbReference type="ARBA" id="ARBA00022741"/>
    </source>
</evidence>
<keyword evidence="7" id="KW-0067">ATP-binding</keyword>
<dbReference type="SMART" id="SM00387">
    <property type="entry name" value="HATPase_c"/>
    <property type="match status" value="1"/>
</dbReference>